<comment type="caution">
    <text evidence="1">The sequence shown here is derived from an EMBL/GenBank/DDBJ whole genome shotgun (WGS) entry which is preliminary data.</text>
</comment>
<dbReference type="Proteomes" id="UP001366503">
    <property type="component" value="Unassembled WGS sequence"/>
</dbReference>
<evidence type="ECO:0000313" key="1">
    <source>
        <dbReference type="EMBL" id="MEI9405121.1"/>
    </source>
</evidence>
<dbReference type="RefSeq" id="WP_337095335.1">
    <property type="nucleotide sequence ID" value="NZ_JAPYKO010000019.1"/>
</dbReference>
<evidence type="ECO:0000313" key="2">
    <source>
        <dbReference type="Proteomes" id="UP001366503"/>
    </source>
</evidence>
<proteinExistence type="predicted"/>
<protein>
    <submittedName>
        <fullName evidence="1">Ribonuclease Z</fullName>
    </submittedName>
</protein>
<dbReference type="NCBIfam" id="NF002558">
    <property type="entry name" value="PRK02126.1"/>
    <property type="match status" value="1"/>
</dbReference>
<keyword evidence="2" id="KW-1185">Reference proteome</keyword>
<dbReference type="EMBL" id="JAPYKO010000019">
    <property type="protein sequence ID" value="MEI9405121.1"/>
    <property type="molecule type" value="Genomic_DNA"/>
</dbReference>
<accession>A0ABU8KHE9</accession>
<name>A0ABU8KHE9_9HYPH</name>
<dbReference type="Gene3D" id="3.60.15.10">
    <property type="entry name" value="Ribonuclease Z/Hydroxyacylglutathione hydrolase-like"/>
    <property type="match status" value="1"/>
</dbReference>
<dbReference type="InterPro" id="IPR036866">
    <property type="entry name" value="RibonucZ/Hydroxyglut_hydro"/>
</dbReference>
<organism evidence="1 2">
    <name type="scientific">Mesorhizobium argentiipisi</name>
    <dbReference type="NCBI Taxonomy" id="3015175"/>
    <lineage>
        <taxon>Bacteria</taxon>
        <taxon>Pseudomonadati</taxon>
        <taxon>Pseudomonadota</taxon>
        <taxon>Alphaproteobacteria</taxon>
        <taxon>Hyphomicrobiales</taxon>
        <taxon>Phyllobacteriaceae</taxon>
        <taxon>Mesorhizobium</taxon>
    </lineage>
</organism>
<gene>
    <name evidence="1" type="ORF">O7A05_23575</name>
</gene>
<dbReference type="SUPFAM" id="SSF56281">
    <property type="entry name" value="Metallo-hydrolase/oxidoreductase"/>
    <property type="match status" value="1"/>
</dbReference>
<dbReference type="PANTHER" id="PTHR46018:SF7">
    <property type="entry name" value="RIBONUCLEASE Z"/>
    <property type="match status" value="1"/>
</dbReference>
<sequence length="333" mass="36754">MTLLVQPRLVNEPFSDPGLLLDFRFGDRAVLFDLGDLSALSPREILRVSHVFVSHMHMDHFSGFDRVLGVSLYRDKQVHIIGPPGLADAVEAKLRAYTWNLLNERSQDFTIFASDWTEEGFATAAAFRARRAFAREDWQNPGTQFPLDDPEFVIEAVTLDHGIPCLAFAFQEKLRVNVHRSRLDELGLPVGPWLTNAKRAVRRGSDAATEFTPSAGKKVTLGELLRAQALVCAPGQRIAYATDLAFGPQNVARLANLARGADQLFIEAGFLEEDRDLAASKKHLTAAQAGAIARQAGVIAAQQMHLSPRYLGREDELRAEFEAGFFGASVTAR</sequence>
<dbReference type="PANTHER" id="PTHR46018">
    <property type="entry name" value="ZINC PHOSPHODIESTERASE ELAC PROTEIN 1"/>
    <property type="match status" value="1"/>
</dbReference>
<reference evidence="1 2" key="1">
    <citation type="submission" date="2022-12" db="EMBL/GenBank/DDBJ databases">
        <authorList>
            <person name="Muema E."/>
        </authorList>
    </citation>
    <scope>NUCLEOTIDE SEQUENCE [LARGE SCALE GENOMIC DNA]</scope>
    <source>
        <strain evidence="2">1330</strain>
    </source>
</reference>